<evidence type="ECO:0000256" key="12">
    <source>
        <dbReference type="SAM" id="SignalP"/>
    </source>
</evidence>
<keyword evidence="8" id="KW-0325">Glycoprotein</keyword>
<keyword evidence="9" id="KW-1071">Ligand-gated ion channel</keyword>
<evidence type="ECO:0000256" key="4">
    <source>
        <dbReference type="ARBA" id="ARBA00022989"/>
    </source>
</evidence>
<evidence type="ECO:0000256" key="5">
    <source>
        <dbReference type="ARBA" id="ARBA00023065"/>
    </source>
</evidence>
<keyword evidence="10" id="KW-0407">Ion channel</keyword>
<evidence type="ECO:0000256" key="10">
    <source>
        <dbReference type="ARBA" id="ARBA00023303"/>
    </source>
</evidence>
<feature type="signal peptide" evidence="12">
    <location>
        <begin position="1"/>
        <end position="18"/>
    </location>
</feature>
<keyword evidence="6 11" id="KW-0472">Membrane</keyword>
<evidence type="ECO:0000256" key="9">
    <source>
        <dbReference type="ARBA" id="ARBA00023286"/>
    </source>
</evidence>
<protein>
    <recommendedName>
        <fullName evidence="13">Ionotropic glutamate receptor L-glutamate and glycine-binding domain-containing protein</fullName>
    </recommendedName>
</protein>
<keyword evidence="3 11" id="KW-0812">Transmembrane</keyword>
<dbReference type="AlphaFoldDB" id="A0AAN5D566"/>
<dbReference type="EMBL" id="BTRK01000006">
    <property type="protein sequence ID" value="GMR56738.1"/>
    <property type="molecule type" value="Genomic_DNA"/>
</dbReference>
<evidence type="ECO:0000256" key="2">
    <source>
        <dbReference type="ARBA" id="ARBA00022448"/>
    </source>
</evidence>
<comment type="subcellular location">
    <subcellularLocation>
        <location evidence="1">Membrane</location>
        <topology evidence="1">Multi-pass membrane protein</topology>
    </subcellularLocation>
</comment>
<dbReference type="GO" id="GO:0015276">
    <property type="term" value="F:ligand-gated monoatomic ion channel activity"/>
    <property type="evidence" value="ECO:0007669"/>
    <property type="project" value="InterPro"/>
</dbReference>
<name>A0AAN5D566_9BILA</name>
<accession>A0AAN5D566</accession>
<dbReference type="GO" id="GO:0016020">
    <property type="term" value="C:membrane"/>
    <property type="evidence" value="ECO:0007669"/>
    <property type="project" value="UniProtKB-SubCell"/>
</dbReference>
<feature type="transmembrane region" description="Helical" evidence="11">
    <location>
        <begin position="144"/>
        <end position="164"/>
    </location>
</feature>
<proteinExistence type="predicted"/>
<evidence type="ECO:0000313" key="14">
    <source>
        <dbReference type="EMBL" id="GMR56738.1"/>
    </source>
</evidence>
<feature type="domain" description="Ionotropic glutamate receptor L-glutamate and glycine-binding" evidence="13">
    <location>
        <begin position="22"/>
        <end position="128"/>
    </location>
</feature>
<evidence type="ECO:0000256" key="11">
    <source>
        <dbReference type="SAM" id="Phobius"/>
    </source>
</evidence>
<dbReference type="Proteomes" id="UP001328107">
    <property type="component" value="Unassembled WGS sequence"/>
</dbReference>
<feature type="transmembrane region" description="Helical" evidence="11">
    <location>
        <begin position="176"/>
        <end position="198"/>
    </location>
</feature>
<dbReference type="InterPro" id="IPR019594">
    <property type="entry name" value="Glu/Gly-bd"/>
</dbReference>
<evidence type="ECO:0000313" key="15">
    <source>
        <dbReference type="Proteomes" id="UP001328107"/>
    </source>
</evidence>
<keyword evidence="4 11" id="KW-1133">Transmembrane helix</keyword>
<dbReference type="Gene3D" id="3.40.190.10">
    <property type="entry name" value="Periplasmic binding protein-like II"/>
    <property type="match status" value="1"/>
</dbReference>
<evidence type="ECO:0000256" key="7">
    <source>
        <dbReference type="ARBA" id="ARBA00023170"/>
    </source>
</evidence>
<comment type="caution">
    <text evidence="14">The sequence shown here is derived from an EMBL/GenBank/DDBJ whole genome shotgun (WGS) entry which is preliminary data.</text>
</comment>
<dbReference type="InterPro" id="IPR015683">
    <property type="entry name" value="Ionotropic_Glu_rcpt"/>
</dbReference>
<keyword evidence="2" id="KW-0813">Transport</keyword>
<evidence type="ECO:0000256" key="1">
    <source>
        <dbReference type="ARBA" id="ARBA00004141"/>
    </source>
</evidence>
<reference evidence="15" key="1">
    <citation type="submission" date="2022-10" db="EMBL/GenBank/DDBJ databases">
        <title>Genome assembly of Pristionchus species.</title>
        <authorList>
            <person name="Yoshida K."/>
            <person name="Sommer R.J."/>
        </authorList>
    </citation>
    <scope>NUCLEOTIDE SEQUENCE [LARGE SCALE GENOMIC DNA]</scope>
    <source>
        <strain evidence="15">RS5460</strain>
    </source>
</reference>
<feature type="chain" id="PRO_5042921712" description="Ionotropic glutamate receptor L-glutamate and glycine-binding domain-containing protein" evidence="12">
    <location>
        <begin position="19"/>
        <end position="233"/>
    </location>
</feature>
<evidence type="ECO:0000256" key="8">
    <source>
        <dbReference type="ARBA" id="ARBA00023180"/>
    </source>
</evidence>
<keyword evidence="7" id="KW-0675">Receptor</keyword>
<keyword evidence="12" id="KW-0732">Signal</keyword>
<evidence type="ECO:0000256" key="6">
    <source>
        <dbReference type="ARBA" id="ARBA00023136"/>
    </source>
</evidence>
<dbReference type="SUPFAM" id="SSF53850">
    <property type="entry name" value="Periplasmic binding protein-like II"/>
    <property type="match status" value="1"/>
</dbReference>
<keyword evidence="5" id="KW-0406">Ion transport</keyword>
<organism evidence="14 15">
    <name type="scientific">Pristionchus mayeri</name>
    <dbReference type="NCBI Taxonomy" id="1317129"/>
    <lineage>
        <taxon>Eukaryota</taxon>
        <taxon>Metazoa</taxon>
        <taxon>Ecdysozoa</taxon>
        <taxon>Nematoda</taxon>
        <taxon>Chromadorea</taxon>
        <taxon>Rhabditida</taxon>
        <taxon>Rhabditina</taxon>
        <taxon>Diplogasteromorpha</taxon>
        <taxon>Diplogasteroidea</taxon>
        <taxon>Neodiplogasteridae</taxon>
        <taxon>Pristionchus</taxon>
    </lineage>
</organism>
<keyword evidence="15" id="KW-1185">Reference proteome</keyword>
<gene>
    <name evidence="14" type="ORF">PMAYCL1PPCAC_26933</name>
</gene>
<evidence type="ECO:0000256" key="3">
    <source>
        <dbReference type="ARBA" id="ARBA00022692"/>
    </source>
</evidence>
<sequence length="233" mass="26696">MRPSLLHLLLSFAPIYNALRFGTFEVTPFVMLKRECWDPTRSQNKSECSENNRYEGRCIDLMHLIAKEMDANYTVQIMNQPWEKKVDDLESSRVDAIVASLIADQERAALVDFSQPFHTSGISMIALKSRRPIKRRLLNPHSSVTWGVLIVLETLGATGCYVLYIYLTGGQRTQRCLIFLLCLLVWIGCSFALVSSTLHHAYEAHSFNTKHEVKLFSRREWGRKSLAAVHNHL</sequence>
<dbReference type="Pfam" id="PF10613">
    <property type="entry name" value="Lig_chan-Glu_bd"/>
    <property type="match status" value="1"/>
</dbReference>
<dbReference type="PANTHER" id="PTHR18966">
    <property type="entry name" value="IONOTROPIC GLUTAMATE RECEPTOR"/>
    <property type="match status" value="1"/>
</dbReference>
<evidence type="ECO:0000259" key="13">
    <source>
        <dbReference type="Pfam" id="PF10613"/>
    </source>
</evidence>